<dbReference type="InterPro" id="IPR016208">
    <property type="entry name" value="Ald_Oxase/xanthine_DH-like"/>
</dbReference>
<dbReference type="Gene3D" id="3.30.365.10">
    <property type="entry name" value="Aldehyde oxidase/xanthine dehydrogenase, molybdopterin binding domain"/>
    <property type="match status" value="4"/>
</dbReference>
<dbReference type="Pfam" id="PF02738">
    <property type="entry name" value="MoCoBD_1"/>
    <property type="match status" value="1"/>
</dbReference>
<evidence type="ECO:0000259" key="2">
    <source>
        <dbReference type="SMART" id="SM01008"/>
    </source>
</evidence>
<organism evidence="3 4">
    <name type="scientific">Sphingomonas corticis</name>
    <dbReference type="NCBI Taxonomy" id="2722791"/>
    <lineage>
        <taxon>Bacteria</taxon>
        <taxon>Pseudomonadati</taxon>
        <taxon>Pseudomonadota</taxon>
        <taxon>Alphaproteobacteria</taxon>
        <taxon>Sphingomonadales</taxon>
        <taxon>Sphingomonadaceae</taxon>
        <taxon>Sphingomonas</taxon>
    </lineage>
</organism>
<dbReference type="Pfam" id="PF01315">
    <property type="entry name" value="Ald_Xan_dh_C"/>
    <property type="match status" value="1"/>
</dbReference>
<dbReference type="InterPro" id="IPR000674">
    <property type="entry name" value="Ald_Oxase/Xan_DH_a/b"/>
</dbReference>
<comment type="caution">
    <text evidence="3">The sequence shown here is derived from an EMBL/GenBank/DDBJ whole genome shotgun (WGS) entry which is preliminary data.</text>
</comment>
<protein>
    <submittedName>
        <fullName evidence="3">Xanthine dehydrogenase family protein molybdopterin-binding subunit</fullName>
    </submittedName>
</protein>
<reference evidence="3 4" key="1">
    <citation type="submission" date="2020-03" db="EMBL/GenBank/DDBJ databases">
        <authorList>
            <person name="Wang L."/>
            <person name="He N."/>
            <person name="Li Y."/>
            <person name="Fang Y."/>
            <person name="Zhang F."/>
        </authorList>
    </citation>
    <scope>NUCLEOTIDE SEQUENCE [LARGE SCALE GENOMIC DNA]</scope>
    <source>
        <strain evidence="3 4">36D10-4-7</strain>
    </source>
</reference>
<proteinExistence type="predicted"/>
<evidence type="ECO:0000313" key="3">
    <source>
        <dbReference type="EMBL" id="NJR78635.1"/>
    </source>
</evidence>
<feature type="domain" description="Aldehyde oxidase/xanthine dehydrogenase a/b hammerhead" evidence="2">
    <location>
        <begin position="48"/>
        <end position="154"/>
    </location>
</feature>
<dbReference type="RefSeq" id="WP_168134166.1">
    <property type="nucleotide sequence ID" value="NZ_JAAVJH010000004.1"/>
</dbReference>
<dbReference type="InterPro" id="IPR046867">
    <property type="entry name" value="AldOxase/xan_DH_MoCoBD2"/>
</dbReference>
<dbReference type="Gene3D" id="3.90.1170.50">
    <property type="entry name" value="Aldehyde oxidase/xanthine dehydrogenase, a/b hammerhead"/>
    <property type="match status" value="1"/>
</dbReference>
<dbReference type="SMART" id="SM01008">
    <property type="entry name" value="Ald_Xan_dh_C"/>
    <property type="match status" value="1"/>
</dbReference>
<keyword evidence="4" id="KW-1185">Reference proteome</keyword>
<dbReference type="SUPFAM" id="SSF56003">
    <property type="entry name" value="Molybdenum cofactor-binding domain"/>
    <property type="match status" value="1"/>
</dbReference>
<dbReference type="InterPro" id="IPR037165">
    <property type="entry name" value="AldOxase/xan_DH_Mopterin-bd_sf"/>
</dbReference>
<name>A0ABX1CRJ2_9SPHN</name>
<dbReference type="Proteomes" id="UP000732399">
    <property type="component" value="Unassembled WGS sequence"/>
</dbReference>
<dbReference type="PANTHER" id="PTHR11908">
    <property type="entry name" value="XANTHINE DEHYDROGENASE"/>
    <property type="match status" value="1"/>
</dbReference>
<dbReference type="Pfam" id="PF20256">
    <property type="entry name" value="MoCoBD_2"/>
    <property type="match status" value="1"/>
</dbReference>
<dbReference type="InterPro" id="IPR008274">
    <property type="entry name" value="AldOxase/xan_DH_MoCoBD1"/>
</dbReference>
<accession>A0ABX1CRJ2</accession>
<evidence type="ECO:0000256" key="1">
    <source>
        <dbReference type="SAM" id="MobiDB-lite"/>
    </source>
</evidence>
<evidence type="ECO:0000313" key="4">
    <source>
        <dbReference type="Proteomes" id="UP000732399"/>
    </source>
</evidence>
<dbReference type="InterPro" id="IPR036856">
    <property type="entry name" value="Ald_Oxase/Xan_DH_a/b_sf"/>
</dbReference>
<gene>
    <name evidence="3" type="ORF">HBH26_08560</name>
</gene>
<dbReference type="PANTHER" id="PTHR11908:SF123">
    <property type="entry name" value="ALDEHYDE OXIDOREDUCTASE MOLYBDENUM-BINDING SUBUNIT PAOC"/>
    <property type="match status" value="1"/>
</dbReference>
<feature type="region of interest" description="Disordered" evidence="1">
    <location>
        <begin position="163"/>
        <end position="182"/>
    </location>
</feature>
<sequence>MSLLDIFSSGDTRSLTMDEPHPSSLLDSGAQGVIGKPLPRVEGPLKVAGKATYAAEYPAENLAYGVLVRSTVSAGRIAAIHADEVQALPGVIAVVTDYDTFLRNAAQGGDTDAPVQGVEEIQYHGEIIAVVVAETFEIARDAAARLRVDYEPGEGRYDFERYRNEAERPPDSQVEAHSQQGDPDGAFAAAAVKVSAVYTTPSQNSAAMEPHASIAEWKEDGTLLLHGAYQMVASDQQQLADALGLKADQVRIISRYVGGGFGSKLGIAPESVAAAIAAKQLGRPVKIVMARQQVFDATVRRSNTEQHLKLGADADGRIVALIHDSLVSNLPDEDFFEPVGIGTHFAYAGENRRINHDVVRLNRTLSGSMRAPGEAVGQMALEAALDELAEATGVDPIELRRRNEPPQDPEKQIPFSSRALVPCMEKGAALFGWADRKAPGSDRRGEWLHGIGMAAAVRSNMLQKSAAQVTLTTDGRAIVETDMTDIGTGTYTILAQIAGETLGLPLDRVIVHLGDGKAPPAAGSGGSWGAASSGSSVYLACELVRERLAKKMGVDPAAMTLKDGRAIAENRAVDLTDLVDENIVVTGQIAPGKQEKLHTQASYGAHFCAVKVNAVTGEVRVERMLGVFAAGRVLNEQTARSQCLGGMTFGIGAALTEELVHDPRNGKIVNRDMAEYHLPVNADVPQLEVHFLPERDINANPIHAKGIGELGISGAGAAVANAIYNATGVRVRDYPITCDKLLAGLPD</sequence>
<dbReference type="SUPFAM" id="SSF54665">
    <property type="entry name" value="CO dehydrogenase molybdoprotein N-domain-like"/>
    <property type="match status" value="1"/>
</dbReference>
<dbReference type="EMBL" id="JAAVJH010000004">
    <property type="protein sequence ID" value="NJR78635.1"/>
    <property type="molecule type" value="Genomic_DNA"/>
</dbReference>